<keyword evidence="1" id="KW-0732">Signal</keyword>
<protein>
    <recommendedName>
        <fullName evidence="4">Circadian clock-controlled protein</fullName>
    </recommendedName>
</protein>
<dbReference type="EMBL" id="KQ769068">
    <property type="protein sequence ID" value="OAD52998.1"/>
    <property type="molecule type" value="Genomic_DNA"/>
</dbReference>
<dbReference type="PANTHER" id="PTHR11008:SF9">
    <property type="entry name" value="PROTEIN TAKEOUT-LIKE PROTEIN"/>
    <property type="match status" value="1"/>
</dbReference>
<organism evidence="2 3">
    <name type="scientific">Eufriesea mexicana</name>
    <dbReference type="NCBI Taxonomy" id="516756"/>
    <lineage>
        <taxon>Eukaryota</taxon>
        <taxon>Metazoa</taxon>
        <taxon>Ecdysozoa</taxon>
        <taxon>Arthropoda</taxon>
        <taxon>Hexapoda</taxon>
        <taxon>Insecta</taxon>
        <taxon>Pterygota</taxon>
        <taxon>Neoptera</taxon>
        <taxon>Endopterygota</taxon>
        <taxon>Hymenoptera</taxon>
        <taxon>Apocrita</taxon>
        <taxon>Aculeata</taxon>
        <taxon>Apoidea</taxon>
        <taxon>Anthophila</taxon>
        <taxon>Apidae</taxon>
        <taxon>Eufriesea</taxon>
    </lineage>
</organism>
<accession>A0A310S8M6</accession>
<reference evidence="2 3" key="1">
    <citation type="submission" date="2015-07" db="EMBL/GenBank/DDBJ databases">
        <title>The genome of Eufriesea mexicana.</title>
        <authorList>
            <person name="Pan H."/>
            <person name="Kapheim K."/>
        </authorList>
    </citation>
    <scope>NUCLEOTIDE SEQUENCE [LARGE SCALE GENOMIC DNA]</scope>
    <source>
        <strain evidence="2">0111107269</strain>
        <tissue evidence="2">Whole body</tissue>
    </source>
</reference>
<dbReference type="Gene3D" id="3.15.10.30">
    <property type="entry name" value="Haemolymph juvenile hormone binding protein"/>
    <property type="match status" value="1"/>
</dbReference>
<dbReference type="OrthoDB" id="6370791at2759"/>
<dbReference type="AlphaFoldDB" id="A0A310S8M6"/>
<dbReference type="Pfam" id="PF06585">
    <property type="entry name" value="JHBP"/>
    <property type="match status" value="1"/>
</dbReference>
<name>A0A310S8M6_9HYME</name>
<dbReference type="InterPro" id="IPR010562">
    <property type="entry name" value="Haemolymph_juvenile_hormone-bd"/>
</dbReference>
<dbReference type="InterPro" id="IPR038606">
    <property type="entry name" value="To_sf"/>
</dbReference>
<dbReference type="PANTHER" id="PTHR11008">
    <property type="entry name" value="PROTEIN TAKEOUT-LIKE PROTEIN"/>
    <property type="match status" value="1"/>
</dbReference>
<evidence type="ECO:0000313" key="3">
    <source>
        <dbReference type="Proteomes" id="UP000250275"/>
    </source>
</evidence>
<evidence type="ECO:0000256" key="1">
    <source>
        <dbReference type="SAM" id="SignalP"/>
    </source>
</evidence>
<proteinExistence type="predicted"/>
<gene>
    <name evidence="2" type="ORF">WN48_11084</name>
</gene>
<feature type="chain" id="PRO_5016243709" description="Circadian clock-controlled protein" evidence="1">
    <location>
        <begin position="18"/>
        <end position="248"/>
    </location>
</feature>
<evidence type="ECO:0008006" key="4">
    <source>
        <dbReference type="Google" id="ProtNLM"/>
    </source>
</evidence>
<sequence length="248" mass="26974">MRLLVAVLACVLVACQARVPNVNEANLSGGVLDTRGGQLVGFLEKFKDKLRRGDDHLGIIPVLDPLKQDHLDVNLDQEAVRLRGYLDNLVATGLSEYKVNRGDFTIIGIKANVSLLWEKIDIAAKYSVNGTLADYISVYGNGNLAISIQGLMVSVDLKLSVKDKKLFVSQLVLHARVQKMDCEITGLYNDEELSAVLSKAIGEILPGLIDDYQNELSVAASPLVADLLNDVLKNMTIKDLLDMISGGN</sequence>
<evidence type="ECO:0000313" key="2">
    <source>
        <dbReference type="EMBL" id="OAD52998.1"/>
    </source>
</evidence>
<dbReference type="PROSITE" id="PS51257">
    <property type="entry name" value="PROKAR_LIPOPROTEIN"/>
    <property type="match status" value="1"/>
</dbReference>
<dbReference type="Proteomes" id="UP000250275">
    <property type="component" value="Unassembled WGS sequence"/>
</dbReference>
<dbReference type="SMART" id="SM00700">
    <property type="entry name" value="JHBP"/>
    <property type="match status" value="1"/>
</dbReference>
<keyword evidence="3" id="KW-1185">Reference proteome</keyword>
<feature type="signal peptide" evidence="1">
    <location>
        <begin position="1"/>
        <end position="17"/>
    </location>
</feature>